<dbReference type="Gene3D" id="3.30.160.60">
    <property type="entry name" value="Classic Zinc Finger"/>
    <property type="match status" value="2"/>
</dbReference>
<dbReference type="AlphaFoldDB" id="A0AAE1EKE0"/>
<keyword evidence="1" id="KW-0863">Zinc-finger</keyword>
<feature type="region of interest" description="Disordered" evidence="2">
    <location>
        <begin position="203"/>
        <end position="267"/>
    </location>
</feature>
<evidence type="ECO:0000256" key="1">
    <source>
        <dbReference type="PROSITE-ProRule" id="PRU00042"/>
    </source>
</evidence>
<dbReference type="PANTHER" id="PTHR46451">
    <property type="entry name" value="RAS-RESPONSIVE ELEMENT-BINDING PROTEIN 1"/>
    <property type="match status" value="1"/>
</dbReference>
<dbReference type="EMBL" id="JAWQEG010006324">
    <property type="protein sequence ID" value="KAK3855164.1"/>
    <property type="molecule type" value="Genomic_DNA"/>
</dbReference>
<evidence type="ECO:0000313" key="5">
    <source>
        <dbReference type="Proteomes" id="UP001286313"/>
    </source>
</evidence>
<organism evidence="4 5">
    <name type="scientific">Petrolisthes cinctipes</name>
    <name type="common">Flat porcelain crab</name>
    <dbReference type="NCBI Taxonomy" id="88211"/>
    <lineage>
        <taxon>Eukaryota</taxon>
        <taxon>Metazoa</taxon>
        <taxon>Ecdysozoa</taxon>
        <taxon>Arthropoda</taxon>
        <taxon>Crustacea</taxon>
        <taxon>Multicrustacea</taxon>
        <taxon>Malacostraca</taxon>
        <taxon>Eumalacostraca</taxon>
        <taxon>Eucarida</taxon>
        <taxon>Decapoda</taxon>
        <taxon>Pleocyemata</taxon>
        <taxon>Anomura</taxon>
        <taxon>Galatheoidea</taxon>
        <taxon>Porcellanidae</taxon>
        <taxon>Petrolisthes</taxon>
    </lineage>
</organism>
<dbReference type="GO" id="GO:0008270">
    <property type="term" value="F:zinc ion binding"/>
    <property type="evidence" value="ECO:0007669"/>
    <property type="project" value="UniProtKB-KW"/>
</dbReference>
<accession>A0AAE1EKE0</accession>
<dbReference type="SMART" id="SM00355">
    <property type="entry name" value="ZnF_C2H2"/>
    <property type="match status" value="4"/>
</dbReference>
<dbReference type="SUPFAM" id="SSF57667">
    <property type="entry name" value="beta-beta-alpha zinc fingers"/>
    <property type="match status" value="1"/>
</dbReference>
<dbReference type="InterPro" id="IPR052795">
    <property type="entry name" value="RREB1"/>
</dbReference>
<evidence type="ECO:0000256" key="2">
    <source>
        <dbReference type="SAM" id="MobiDB-lite"/>
    </source>
</evidence>
<sequence length="267" mass="29238">MVRLDEAGGEELACPACGEEQASQHTLEQHVERQHPEYQVTCTSCQVAFKNYRALHLHNSMVHPTAASPPQIHLTQTDFSTSKFPLIAKEFCEASSRQYHHHDNTDSLISHRCQLCPATFTNADTWLMHVRDHTAASVPPLRCVNCDLTFPNLAQLAQHHQRHLCEEPQPRKESFLAVLDLLSKQTRDVSSAPVMDPSVLAGGLKPLLGPPPPRHLSPAPADSAKASRNTPQPVPPPLHPPPPPSHPSSPPPASSPMMNSLTAVTET</sequence>
<keyword evidence="5" id="KW-1185">Reference proteome</keyword>
<dbReference type="PANTHER" id="PTHR46451:SF1">
    <property type="entry name" value="RAS-RESPONSIVE ELEMENT-BINDING PROTEIN 1"/>
    <property type="match status" value="1"/>
</dbReference>
<dbReference type="PROSITE" id="PS50157">
    <property type="entry name" value="ZINC_FINGER_C2H2_2"/>
    <property type="match status" value="1"/>
</dbReference>
<feature type="domain" description="C2H2-type" evidence="3">
    <location>
        <begin position="141"/>
        <end position="168"/>
    </location>
</feature>
<reference evidence="4" key="1">
    <citation type="submission" date="2023-10" db="EMBL/GenBank/DDBJ databases">
        <title>Genome assemblies of two species of porcelain crab, Petrolisthes cinctipes and Petrolisthes manimaculis (Anomura: Porcellanidae).</title>
        <authorList>
            <person name="Angst P."/>
        </authorList>
    </citation>
    <scope>NUCLEOTIDE SEQUENCE</scope>
    <source>
        <strain evidence="4">PB745_01</strain>
        <tissue evidence="4">Gill</tissue>
    </source>
</reference>
<dbReference type="InterPro" id="IPR036236">
    <property type="entry name" value="Znf_C2H2_sf"/>
</dbReference>
<proteinExistence type="predicted"/>
<evidence type="ECO:0000313" key="4">
    <source>
        <dbReference type="EMBL" id="KAK3855164.1"/>
    </source>
</evidence>
<evidence type="ECO:0000259" key="3">
    <source>
        <dbReference type="PROSITE" id="PS50157"/>
    </source>
</evidence>
<protein>
    <recommendedName>
        <fullName evidence="3">C2H2-type domain-containing protein</fullName>
    </recommendedName>
</protein>
<feature type="compositionally biased region" description="Pro residues" evidence="2">
    <location>
        <begin position="232"/>
        <end position="254"/>
    </location>
</feature>
<comment type="caution">
    <text evidence="4">The sequence shown here is derived from an EMBL/GenBank/DDBJ whole genome shotgun (WGS) entry which is preliminary data.</text>
</comment>
<feature type="compositionally biased region" description="Polar residues" evidence="2">
    <location>
        <begin position="257"/>
        <end position="267"/>
    </location>
</feature>
<dbReference type="PROSITE" id="PS00028">
    <property type="entry name" value="ZINC_FINGER_C2H2_1"/>
    <property type="match status" value="3"/>
</dbReference>
<keyword evidence="1" id="KW-0479">Metal-binding</keyword>
<dbReference type="InterPro" id="IPR013087">
    <property type="entry name" value="Znf_C2H2_type"/>
</dbReference>
<dbReference type="Proteomes" id="UP001286313">
    <property type="component" value="Unassembled WGS sequence"/>
</dbReference>
<keyword evidence="1" id="KW-0862">Zinc</keyword>
<dbReference type="GO" id="GO:0001228">
    <property type="term" value="F:DNA-binding transcription activator activity, RNA polymerase II-specific"/>
    <property type="evidence" value="ECO:0007669"/>
    <property type="project" value="TreeGrafter"/>
</dbReference>
<gene>
    <name evidence="4" type="ORF">Pcinc_038413</name>
</gene>
<dbReference type="GO" id="GO:0000978">
    <property type="term" value="F:RNA polymerase II cis-regulatory region sequence-specific DNA binding"/>
    <property type="evidence" value="ECO:0007669"/>
    <property type="project" value="TreeGrafter"/>
</dbReference>
<dbReference type="Pfam" id="PF00096">
    <property type="entry name" value="zf-C2H2"/>
    <property type="match status" value="1"/>
</dbReference>
<dbReference type="GO" id="GO:0005634">
    <property type="term" value="C:nucleus"/>
    <property type="evidence" value="ECO:0007669"/>
    <property type="project" value="TreeGrafter"/>
</dbReference>
<name>A0AAE1EKE0_PETCI</name>